<evidence type="ECO:0000313" key="2">
    <source>
        <dbReference type="Proteomes" id="UP000184513"/>
    </source>
</evidence>
<evidence type="ECO:0008006" key="3">
    <source>
        <dbReference type="Google" id="ProtNLM"/>
    </source>
</evidence>
<dbReference type="OrthoDB" id="671208at2"/>
<dbReference type="STRING" id="388280.SAMN04488057_10470"/>
<dbReference type="EMBL" id="FRCY01000004">
    <property type="protein sequence ID" value="SHM84985.1"/>
    <property type="molecule type" value="Genomic_DNA"/>
</dbReference>
<dbReference type="NCBIfam" id="NF047593">
    <property type="entry name" value="IS66_ISAeme5_TnpA"/>
    <property type="match status" value="1"/>
</dbReference>
<gene>
    <name evidence="1" type="ORF">SAMN04488057_10470</name>
</gene>
<name>A0A1M7M2V8_9BACT</name>
<organism evidence="1 2">
    <name type="scientific">Cyclobacterium lianum</name>
    <dbReference type="NCBI Taxonomy" id="388280"/>
    <lineage>
        <taxon>Bacteria</taxon>
        <taxon>Pseudomonadati</taxon>
        <taxon>Bacteroidota</taxon>
        <taxon>Cytophagia</taxon>
        <taxon>Cytophagales</taxon>
        <taxon>Cyclobacteriaceae</taxon>
        <taxon>Cyclobacterium</taxon>
    </lineage>
</organism>
<keyword evidence="2" id="KW-1185">Reference proteome</keyword>
<dbReference type="AlphaFoldDB" id="A0A1M7M2V8"/>
<proteinExistence type="predicted"/>
<sequence length="95" mass="11190">MKIREEMTLLMEEYETSGQTQKLFSESKGIGFHKFNYWYRKLQREAAAPGGFHKIESRVPRPVRDCRAELVYPNGVVLRLDSLDPELVSRLIRLY</sequence>
<protein>
    <recommendedName>
        <fullName evidence="3">Transposase</fullName>
    </recommendedName>
</protein>
<dbReference type="RefSeq" id="WP_073093894.1">
    <property type="nucleotide sequence ID" value="NZ_FRCY01000004.1"/>
</dbReference>
<evidence type="ECO:0000313" key="1">
    <source>
        <dbReference type="EMBL" id="SHM84985.1"/>
    </source>
</evidence>
<dbReference type="Proteomes" id="UP000184513">
    <property type="component" value="Unassembled WGS sequence"/>
</dbReference>
<accession>A0A1M7M2V8</accession>
<reference evidence="1 2" key="1">
    <citation type="submission" date="2016-11" db="EMBL/GenBank/DDBJ databases">
        <authorList>
            <person name="Jaros S."/>
            <person name="Januszkiewicz K."/>
            <person name="Wedrychowicz H."/>
        </authorList>
    </citation>
    <scope>NUCLEOTIDE SEQUENCE [LARGE SCALE GENOMIC DNA]</scope>
    <source>
        <strain evidence="1 2">CGMCC 1.6102</strain>
    </source>
</reference>